<dbReference type="Proteomes" id="UP000031631">
    <property type="component" value="Chromosome"/>
</dbReference>
<sequence length="428" mass="47868">MKLLLQACLFLVLGGMAAWVVHRDPGYAFLAWGNWSLETSLAMLSILGAAALGLLYYLLRFLLGVFHVPGSVAVWRQERRQRRARRHLTQGLLEFAEGHFDKAEKLLVDDAELSDTPLLNYLAAARAAQRQGAYERRDAYLRLAHRHMPTADVAVGLTQAELQLAHQQFEQALATLKHLREAAPRHSHVLRLLASLYEQLGDWEQLRRLLPDLRKAKTSSPEALSALETRTWRSLLQGAADALEPSRLDTVWQQMPRSLHQEASMVVAYASLLHQRQRDEEAQALLQSLLKKHWNEDAVALYGVLEIPDAAAALTRAEAWLTGHELDPVLLLTLGRLSLRDRLWGKARSYLEAAIANGAGLDARRELGRLLDALGYEQEAAEVYRQAVLEQPGARPVALPDYIPRGNLGDARHQEAVLPDLQEPVAEG</sequence>
<keyword evidence="13" id="KW-1185">Reference proteome</keyword>
<dbReference type="InterPro" id="IPR011990">
    <property type="entry name" value="TPR-like_helical_dom_sf"/>
</dbReference>
<keyword evidence="6 10" id="KW-0812">Transmembrane</keyword>
<organism evidence="12 13">
    <name type="scientific">Thiolapillus brandeum</name>
    <dbReference type="NCBI Taxonomy" id="1076588"/>
    <lineage>
        <taxon>Bacteria</taxon>
        <taxon>Pseudomonadati</taxon>
        <taxon>Pseudomonadota</taxon>
        <taxon>Gammaproteobacteria</taxon>
        <taxon>Chromatiales</taxon>
        <taxon>Sedimenticolaceae</taxon>
        <taxon>Thiolapillus</taxon>
    </lineage>
</organism>
<evidence type="ECO:0000313" key="13">
    <source>
        <dbReference type="Proteomes" id="UP000031631"/>
    </source>
</evidence>
<keyword evidence="7 10" id="KW-1133">Transmembrane helix</keyword>
<dbReference type="InterPro" id="IPR005254">
    <property type="entry name" value="Heme_biosyn_assoc_TPR_pro"/>
</dbReference>
<evidence type="ECO:0000256" key="3">
    <source>
        <dbReference type="ARBA" id="ARBA00004744"/>
    </source>
</evidence>
<dbReference type="SUPFAM" id="SSF48452">
    <property type="entry name" value="TPR-like"/>
    <property type="match status" value="1"/>
</dbReference>
<protein>
    <recommendedName>
        <fullName evidence="11">HemY N-terminal domain-containing protein</fullName>
    </recommendedName>
</protein>
<name>A0A7U6GG73_9GAMM</name>
<proteinExistence type="predicted"/>
<evidence type="ECO:0000256" key="7">
    <source>
        <dbReference type="ARBA" id="ARBA00022989"/>
    </source>
</evidence>
<evidence type="ECO:0000259" key="11">
    <source>
        <dbReference type="Pfam" id="PF07219"/>
    </source>
</evidence>
<dbReference type="EMBL" id="AP012273">
    <property type="protein sequence ID" value="BAO43035.1"/>
    <property type="molecule type" value="Genomic_DNA"/>
</dbReference>
<dbReference type="AlphaFoldDB" id="A0A7U6GG73"/>
<dbReference type="GO" id="GO:0042168">
    <property type="term" value="P:heme metabolic process"/>
    <property type="evidence" value="ECO:0007669"/>
    <property type="project" value="InterPro"/>
</dbReference>
<comment type="function">
    <text evidence="1">Involved in a late step of protoheme IX synthesis.</text>
</comment>
<keyword evidence="4" id="KW-1003">Cell membrane</keyword>
<feature type="transmembrane region" description="Helical" evidence="10">
    <location>
        <begin position="41"/>
        <end position="59"/>
    </location>
</feature>
<evidence type="ECO:0000256" key="6">
    <source>
        <dbReference type="ARBA" id="ARBA00022692"/>
    </source>
</evidence>
<feature type="domain" description="HemY N-terminal" evidence="11">
    <location>
        <begin position="26"/>
        <end position="132"/>
    </location>
</feature>
<evidence type="ECO:0000256" key="1">
    <source>
        <dbReference type="ARBA" id="ARBA00002962"/>
    </source>
</evidence>
<evidence type="ECO:0000256" key="2">
    <source>
        <dbReference type="ARBA" id="ARBA00004429"/>
    </source>
</evidence>
<accession>A0A7U6GG73</accession>
<keyword evidence="9" id="KW-0627">Porphyrin biosynthesis</keyword>
<dbReference type="NCBIfam" id="TIGR00540">
    <property type="entry name" value="TPR_hemY_coli"/>
    <property type="match status" value="1"/>
</dbReference>
<evidence type="ECO:0000256" key="4">
    <source>
        <dbReference type="ARBA" id="ARBA00022475"/>
    </source>
</evidence>
<keyword evidence="8 10" id="KW-0472">Membrane</keyword>
<evidence type="ECO:0000256" key="10">
    <source>
        <dbReference type="SAM" id="Phobius"/>
    </source>
</evidence>
<dbReference type="GO" id="GO:0005886">
    <property type="term" value="C:plasma membrane"/>
    <property type="evidence" value="ECO:0007669"/>
    <property type="project" value="UniProtKB-SubCell"/>
</dbReference>
<comment type="pathway">
    <text evidence="3">Porphyrin-containing compound metabolism; protoheme biosynthesis.</text>
</comment>
<dbReference type="Pfam" id="PF07219">
    <property type="entry name" value="HemY_N"/>
    <property type="match status" value="1"/>
</dbReference>
<evidence type="ECO:0000256" key="9">
    <source>
        <dbReference type="ARBA" id="ARBA00023244"/>
    </source>
</evidence>
<comment type="subcellular location">
    <subcellularLocation>
        <location evidence="2">Cell inner membrane</location>
        <topology evidence="2">Multi-pass membrane protein</topology>
    </subcellularLocation>
</comment>
<dbReference type="KEGG" id="tbn:TBH_C0086"/>
<evidence type="ECO:0000256" key="8">
    <source>
        <dbReference type="ARBA" id="ARBA00023136"/>
    </source>
</evidence>
<dbReference type="RefSeq" id="WP_052469743.1">
    <property type="nucleotide sequence ID" value="NZ_AP012273.1"/>
</dbReference>
<dbReference type="UniPathway" id="UPA00252"/>
<dbReference type="Gene3D" id="1.25.40.10">
    <property type="entry name" value="Tetratricopeptide repeat domain"/>
    <property type="match status" value="2"/>
</dbReference>
<evidence type="ECO:0000256" key="5">
    <source>
        <dbReference type="ARBA" id="ARBA00022519"/>
    </source>
</evidence>
<dbReference type="OrthoDB" id="7053339at2"/>
<evidence type="ECO:0000313" key="12">
    <source>
        <dbReference type="EMBL" id="BAO43035.1"/>
    </source>
</evidence>
<keyword evidence="5" id="KW-0997">Cell inner membrane</keyword>
<gene>
    <name evidence="12" type="ORF">TBH_C0086</name>
</gene>
<dbReference type="GO" id="GO:0006779">
    <property type="term" value="P:porphyrin-containing compound biosynthetic process"/>
    <property type="evidence" value="ECO:0007669"/>
    <property type="project" value="UniProtKB-KW"/>
</dbReference>
<reference evidence="12 13" key="1">
    <citation type="journal article" date="2014" name="PLoS ONE">
        <title>Physiological and genomic features of a novel sulfur-oxidizing gammaproteobacterium belonging to a previously uncultivated symbiotic lineage isolated from a hydrothermal vent.</title>
        <authorList>
            <person name="Nunoura T."/>
            <person name="Takaki Y."/>
            <person name="Kazama H."/>
            <person name="Kakuta J."/>
            <person name="Shimamura S."/>
            <person name="Makita H."/>
            <person name="Hirai M."/>
            <person name="Miyazaki M."/>
            <person name="Takai K."/>
        </authorList>
    </citation>
    <scope>NUCLEOTIDE SEQUENCE [LARGE SCALE GENOMIC DNA]</scope>
    <source>
        <strain evidence="12 13">Hiromi1</strain>
    </source>
</reference>
<dbReference type="InterPro" id="IPR010817">
    <property type="entry name" value="HemY_N"/>
</dbReference>